<keyword evidence="3 6" id="KW-0812">Transmembrane</keyword>
<feature type="transmembrane region" description="Helical" evidence="6">
    <location>
        <begin position="18"/>
        <end position="40"/>
    </location>
</feature>
<feature type="transmembrane region" description="Helical" evidence="6">
    <location>
        <begin position="109"/>
        <end position="131"/>
    </location>
</feature>
<dbReference type="Proteomes" id="UP000223311">
    <property type="component" value="Unassembled WGS sequence"/>
</dbReference>
<evidence type="ECO:0000256" key="3">
    <source>
        <dbReference type="ARBA" id="ARBA00022692"/>
    </source>
</evidence>
<dbReference type="Pfam" id="PF02687">
    <property type="entry name" value="FtsX"/>
    <property type="match status" value="1"/>
</dbReference>
<keyword evidence="5 6" id="KW-0472">Membrane</keyword>
<evidence type="ECO:0000256" key="5">
    <source>
        <dbReference type="ARBA" id="ARBA00023136"/>
    </source>
</evidence>
<dbReference type="InterPro" id="IPR027022">
    <property type="entry name" value="ABC_permease_BceB-typ"/>
</dbReference>
<gene>
    <name evidence="8" type="ORF">COL66_26835</name>
</gene>
<comment type="subcellular location">
    <subcellularLocation>
        <location evidence="1 6">Cell membrane</location>
        <topology evidence="1 6">Multi-pass membrane protein</topology>
    </subcellularLocation>
</comment>
<evidence type="ECO:0000256" key="6">
    <source>
        <dbReference type="PIRNR" id="PIRNR018968"/>
    </source>
</evidence>
<dbReference type="PANTHER" id="PTHR46795:SF2">
    <property type="entry name" value="ABC TRANSPORTER, PERMEASE PROTEIN"/>
    <property type="match status" value="1"/>
</dbReference>
<dbReference type="PANTHER" id="PTHR46795">
    <property type="entry name" value="ABC TRANSPORTER PERMEASE-RELATED-RELATED"/>
    <property type="match status" value="1"/>
</dbReference>
<keyword evidence="6" id="KW-0813">Transport</keyword>
<feature type="domain" description="ABC3 transporter permease C-terminal" evidence="7">
    <location>
        <begin position="62"/>
        <end position="167"/>
    </location>
</feature>
<proteinExistence type="inferred from homology"/>
<accession>A0A2B6X2M4</accession>
<evidence type="ECO:0000313" key="8">
    <source>
        <dbReference type="EMBL" id="PFZ21821.1"/>
    </source>
</evidence>
<feature type="transmembrane region" description="Helical" evidence="6">
    <location>
        <begin position="585"/>
        <end position="603"/>
    </location>
</feature>
<dbReference type="InterPro" id="IPR052536">
    <property type="entry name" value="ABC-4_Integral_Memb_Prot"/>
</dbReference>
<evidence type="ECO:0000256" key="2">
    <source>
        <dbReference type="ARBA" id="ARBA00022475"/>
    </source>
</evidence>
<evidence type="ECO:0000256" key="1">
    <source>
        <dbReference type="ARBA" id="ARBA00004651"/>
    </source>
</evidence>
<evidence type="ECO:0000259" key="7">
    <source>
        <dbReference type="Pfam" id="PF02687"/>
    </source>
</evidence>
<feature type="transmembrane region" description="Helical" evidence="6">
    <location>
        <begin position="52"/>
        <end position="76"/>
    </location>
</feature>
<comment type="similarity">
    <text evidence="6">Belongs to the ABC-4 integral membrane protein family.</text>
</comment>
<keyword evidence="4 6" id="KW-1133">Transmembrane helix</keyword>
<organism evidence="8 9">
    <name type="scientific">Bacillus wiedmannii</name>
    <dbReference type="NCBI Taxonomy" id="1890302"/>
    <lineage>
        <taxon>Bacteria</taxon>
        <taxon>Bacillati</taxon>
        <taxon>Bacillota</taxon>
        <taxon>Bacilli</taxon>
        <taxon>Bacillales</taxon>
        <taxon>Bacillaceae</taxon>
        <taxon>Bacillus</taxon>
        <taxon>Bacillus cereus group</taxon>
    </lineage>
</organism>
<accession>A0A0J7F442</accession>
<feature type="transmembrane region" description="Helical" evidence="6">
    <location>
        <begin position="290"/>
        <end position="311"/>
    </location>
</feature>
<name>A0A2B6X2M4_9BACI</name>
<feature type="transmembrane region" description="Helical" evidence="6">
    <location>
        <begin position="228"/>
        <end position="261"/>
    </location>
</feature>
<dbReference type="AlphaFoldDB" id="A0A2B6X2M4"/>
<dbReference type="GO" id="GO:0055085">
    <property type="term" value="P:transmembrane transport"/>
    <property type="evidence" value="ECO:0007669"/>
    <property type="project" value="UniProtKB-UniRule"/>
</dbReference>
<feature type="transmembrane region" description="Helical" evidence="6">
    <location>
        <begin position="151"/>
        <end position="174"/>
    </location>
</feature>
<dbReference type="EMBL" id="NVGE01000057">
    <property type="protein sequence ID" value="PFZ21821.1"/>
    <property type="molecule type" value="Genomic_DNA"/>
</dbReference>
<dbReference type="InterPro" id="IPR003838">
    <property type="entry name" value="ABC3_permease_C"/>
</dbReference>
<comment type="caution">
    <text evidence="8">The sequence shown here is derived from an EMBL/GenBank/DDBJ whole genome shotgun (WGS) entry which is preliminary data.</text>
</comment>
<evidence type="ECO:0000256" key="4">
    <source>
        <dbReference type="ARBA" id="ARBA00022989"/>
    </source>
</evidence>
<sequence length="651" mass="74970">MTFWQFAFKNVTRNARAYFAYFVSSAFSIAIFFSFAVYLFHPKLHMTGVNAALNILMTISEVVIVFFSFFFLLYSIGTFLKVRKKQFGILTVLGISQKQLKRLVFLENMLIGVLSIFFGIQLGLVFSQFFLLVTAKITHVPGLYLYWPTSAIILTMIIFLGLFILVSSFTPMLIRTRKAVRLLKEGTKQKERKASVLISLFGATCLISGYVLAANPLYFISLGDVIGILYAVTSIFVIPSLVAAGTYFFFSQISFLLIRILKTRRKFYMKRINMLWISDLAARIRTNINMLFIVAMLSTLAFTMITFLYGFGKFTKFDAIRENPFPFTYLSHTENTLADEHLNWLEQKFNEEQFTYKQFKTDIYEVSSAEENPKLYYAIKQSDYNILAKALNWEHLNVKNNESYILMKDIDDQFIGTIYDTDRKDILTLTQNSLQLQVKEYKNYNPFPNSLVSTLLVLSDENVEALSSVSKQMSVYNFKVNDWEKAHNIGSEFITKIDNDNEAIKAEHPPFHASEASDSLYTTKLNVASFFLIGTFLGVIFFIGAGSVLYFRMYTDLTNEQEKYVTITKIGLTEAEMKRSATIQLAILFFVPYIMASIHTMFATKMLQEVLHLSFFAEITVVLMIFGTVEILFFLLIRSFYMQKLSQHIKF</sequence>
<feature type="transmembrane region" description="Helical" evidence="6">
    <location>
        <begin position="194"/>
        <end position="213"/>
    </location>
</feature>
<keyword evidence="2 6" id="KW-1003">Cell membrane</keyword>
<dbReference type="GO" id="GO:0005886">
    <property type="term" value="C:plasma membrane"/>
    <property type="evidence" value="ECO:0007669"/>
    <property type="project" value="UniProtKB-SubCell"/>
</dbReference>
<dbReference type="RefSeq" id="WP_048541118.1">
    <property type="nucleotide sequence ID" value="NZ_CABMIE010000006.1"/>
</dbReference>
<feature type="transmembrane region" description="Helical" evidence="6">
    <location>
        <begin position="615"/>
        <end position="637"/>
    </location>
</feature>
<feature type="transmembrane region" description="Helical" evidence="6">
    <location>
        <begin position="527"/>
        <end position="551"/>
    </location>
</feature>
<evidence type="ECO:0000313" key="9">
    <source>
        <dbReference type="Proteomes" id="UP000223311"/>
    </source>
</evidence>
<dbReference type="PIRSF" id="PIRSF018968">
    <property type="entry name" value="ABC_permease_BceB"/>
    <property type="match status" value="1"/>
</dbReference>
<reference evidence="8 9" key="1">
    <citation type="submission" date="2017-09" db="EMBL/GenBank/DDBJ databases">
        <title>Large-scale bioinformatics analysis of Bacillus genomes uncovers conserved roles of natural products in bacterial physiology.</title>
        <authorList>
            <consortium name="Agbiome Team Llc"/>
            <person name="Bleich R.M."/>
            <person name="Grubbs K.J."/>
            <person name="Santa Maria K.C."/>
            <person name="Allen S.E."/>
            <person name="Farag S."/>
            <person name="Shank E.A."/>
            <person name="Bowers A."/>
        </authorList>
    </citation>
    <scope>NUCLEOTIDE SEQUENCE [LARGE SCALE GENOMIC DNA]</scope>
    <source>
        <strain evidence="8 9">AFS080080</strain>
    </source>
</reference>
<protein>
    <submittedName>
        <fullName evidence="8">ABC transporter permease</fullName>
    </submittedName>
</protein>